<dbReference type="Proteomes" id="UP000299102">
    <property type="component" value="Unassembled WGS sequence"/>
</dbReference>
<reference evidence="2 3" key="1">
    <citation type="journal article" date="2019" name="Commun. Biol.">
        <title>The bagworm genome reveals a unique fibroin gene that provides high tensile strength.</title>
        <authorList>
            <person name="Kono N."/>
            <person name="Nakamura H."/>
            <person name="Ohtoshi R."/>
            <person name="Tomita M."/>
            <person name="Numata K."/>
            <person name="Arakawa K."/>
        </authorList>
    </citation>
    <scope>NUCLEOTIDE SEQUENCE [LARGE SCALE GENOMIC DNA]</scope>
</reference>
<feature type="region of interest" description="Disordered" evidence="1">
    <location>
        <begin position="148"/>
        <end position="169"/>
    </location>
</feature>
<organism evidence="2 3">
    <name type="scientific">Eumeta variegata</name>
    <name type="common">Bagworm moth</name>
    <name type="synonym">Eumeta japonica</name>
    <dbReference type="NCBI Taxonomy" id="151549"/>
    <lineage>
        <taxon>Eukaryota</taxon>
        <taxon>Metazoa</taxon>
        <taxon>Ecdysozoa</taxon>
        <taxon>Arthropoda</taxon>
        <taxon>Hexapoda</taxon>
        <taxon>Insecta</taxon>
        <taxon>Pterygota</taxon>
        <taxon>Neoptera</taxon>
        <taxon>Endopterygota</taxon>
        <taxon>Lepidoptera</taxon>
        <taxon>Glossata</taxon>
        <taxon>Ditrysia</taxon>
        <taxon>Tineoidea</taxon>
        <taxon>Psychidae</taxon>
        <taxon>Oiketicinae</taxon>
        <taxon>Eumeta</taxon>
    </lineage>
</organism>
<gene>
    <name evidence="2" type="primary">LRMDA</name>
    <name evidence="2" type="ORF">EVAR_67626_1</name>
</gene>
<proteinExistence type="predicted"/>
<accession>A0A4C1SNV9</accession>
<dbReference type="InterPro" id="IPR043313">
    <property type="entry name" value="LRMDA"/>
</dbReference>
<dbReference type="PANTHER" id="PTHR46282:SF2">
    <property type="entry name" value="LEUCINE-RICH MELANOCYTE DIFFERENTIATION-ASSOCIATED PROTEIN"/>
    <property type="match status" value="1"/>
</dbReference>
<dbReference type="PANTHER" id="PTHR46282">
    <property type="entry name" value="LEUCINE-RICH MELANOCYTE DIFFERENTIATION-ASSOCIATED PROTEIN"/>
    <property type="match status" value="1"/>
</dbReference>
<dbReference type="SUPFAM" id="SSF52075">
    <property type="entry name" value="Outer arm dynein light chain 1"/>
    <property type="match status" value="1"/>
</dbReference>
<dbReference type="InterPro" id="IPR032675">
    <property type="entry name" value="LRR_dom_sf"/>
</dbReference>
<evidence type="ECO:0000313" key="3">
    <source>
        <dbReference type="Proteomes" id="UP000299102"/>
    </source>
</evidence>
<sequence>MFEAQHGASIPGQFTEPVHSSIDLKLKNLHITCDPALPEALSSNMATCSYNNLETLRGLEQFTHVEELILDNNRLGDDVAFPFLPRLKTLSLNNNARDDSPNRAASGADSAPSPPATERKLKYTQIVSHFTDHRSGRFACQDSRKFPVAQLPQPAEQQGVSRPTEQRRQRRIGLPEISCRYYVIHKLRCLRFLDSRRVAARERNEALLRGQFMGVRRPSLPARLERPPPPPPAAHRPAARALPVDLAALGKHKGAYGKCQYKYTGKHSEGNRFILNNDL</sequence>
<dbReference type="Gene3D" id="3.80.10.10">
    <property type="entry name" value="Ribonuclease Inhibitor"/>
    <property type="match status" value="1"/>
</dbReference>
<protein>
    <submittedName>
        <fullName evidence="2">Leucine-rich melanocyte differentiation-associated protein</fullName>
    </submittedName>
</protein>
<dbReference type="OrthoDB" id="272149at2759"/>
<evidence type="ECO:0000313" key="2">
    <source>
        <dbReference type="EMBL" id="GBP02918.1"/>
    </source>
</evidence>
<dbReference type="EMBL" id="BGZK01003604">
    <property type="protein sequence ID" value="GBP02918.1"/>
    <property type="molecule type" value="Genomic_DNA"/>
</dbReference>
<dbReference type="AlphaFoldDB" id="A0A4C1SNV9"/>
<name>A0A4C1SNV9_EUMVA</name>
<feature type="region of interest" description="Disordered" evidence="1">
    <location>
        <begin position="93"/>
        <end position="118"/>
    </location>
</feature>
<keyword evidence="3" id="KW-1185">Reference proteome</keyword>
<comment type="caution">
    <text evidence="2">The sequence shown here is derived from an EMBL/GenBank/DDBJ whole genome shotgun (WGS) entry which is preliminary data.</text>
</comment>
<evidence type="ECO:0000256" key="1">
    <source>
        <dbReference type="SAM" id="MobiDB-lite"/>
    </source>
</evidence>
<dbReference type="STRING" id="151549.A0A4C1SNV9"/>